<sequence>MESNISFYSLPFLDCEHVELDLKRETDCQFDIHNTLSASSALLGGDDVLAQFLTDGPLEEPDLNGPASLHCEICKKQFDNAKKYHGHLRVHSKDNLWICDKCTDQKFTTKQHLMKHSLTHKPLARVWKCPQCSMAFEALWRLQQHLFSKHLHYKPHKCDKCEKSFTKLSDLQKHKDVHEGVGKFECTTCKRKFKDGSNLNRHELTHTKDKSFICVGCQNRFAQKCRAYLNLNIIEDKSIRKNYCRVCGMVFKYKSALLEHCATFKFK</sequence>
<dbReference type="Pfam" id="PF00096">
    <property type="entry name" value="zf-C2H2"/>
    <property type="match status" value="2"/>
</dbReference>
<evidence type="ECO:0000256" key="6">
    <source>
        <dbReference type="ARBA" id="ARBA00023015"/>
    </source>
</evidence>
<keyword evidence="3" id="KW-0677">Repeat</keyword>
<reference evidence="12 13" key="1">
    <citation type="submission" date="2017-07" db="EMBL/GenBank/DDBJ databases">
        <authorList>
            <person name="Talla V."/>
            <person name="Backstrom N."/>
        </authorList>
    </citation>
    <scope>NUCLEOTIDE SEQUENCE [LARGE SCALE GENOMIC DNA]</scope>
</reference>
<gene>
    <name evidence="12" type="ORF">LSINAPIS_LOCUS5392</name>
</gene>
<dbReference type="EMBL" id="FZQP02001537">
    <property type="protein sequence ID" value="VVC93138.1"/>
    <property type="molecule type" value="Genomic_DNA"/>
</dbReference>
<proteinExistence type="predicted"/>
<evidence type="ECO:0000256" key="7">
    <source>
        <dbReference type="ARBA" id="ARBA00023125"/>
    </source>
</evidence>
<dbReference type="PANTHER" id="PTHR19818">
    <property type="entry name" value="ZINC FINGER PROTEIN ZIC AND GLI"/>
    <property type="match status" value="1"/>
</dbReference>
<dbReference type="GO" id="GO:0005634">
    <property type="term" value="C:nucleus"/>
    <property type="evidence" value="ECO:0007669"/>
    <property type="project" value="UniProtKB-SubCell"/>
</dbReference>
<keyword evidence="4 10" id="KW-0863">Zinc-finger</keyword>
<dbReference type="Proteomes" id="UP000324832">
    <property type="component" value="Unassembled WGS sequence"/>
</dbReference>
<accession>A0A5E4Q7G5</accession>
<feature type="domain" description="C2H2-type" evidence="11">
    <location>
        <begin position="156"/>
        <end position="183"/>
    </location>
</feature>
<dbReference type="GO" id="GO:0000981">
    <property type="term" value="F:DNA-binding transcription factor activity, RNA polymerase II-specific"/>
    <property type="evidence" value="ECO:0007669"/>
    <property type="project" value="TreeGrafter"/>
</dbReference>
<evidence type="ECO:0000256" key="9">
    <source>
        <dbReference type="ARBA" id="ARBA00023242"/>
    </source>
</evidence>
<keyword evidence="6" id="KW-0805">Transcription regulation</keyword>
<dbReference type="PROSITE" id="PS00028">
    <property type="entry name" value="ZINC_FINGER_C2H2_1"/>
    <property type="match status" value="4"/>
</dbReference>
<dbReference type="PANTHER" id="PTHR19818:SF139">
    <property type="entry name" value="PAIR-RULE PROTEIN ODD-PAIRED"/>
    <property type="match status" value="1"/>
</dbReference>
<evidence type="ECO:0000313" key="13">
    <source>
        <dbReference type="Proteomes" id="UP000324832"/>
    </source>
</evidence>
<dbReference type="InterPro" id="IPR036236">
    <property type="entry name" value="Znf_C2H2_sf"/>
</dbReference>
<keyword evidence="8" id="KW-0804">Transcription</keyword>
<protein>
    <recommendedName>
        <fullName evidence="11">C2H2-type domain-containing protein</fullName>
    </recommendedName>
</protein>
<dbReference type="AlphaFoldDB" id="A0A5E4Q7G5"/>
<keyword evidence="13" id="KW-1185">Reference proteome</keyword>
<dbReference type="GO" id="GO:0008270">
    <property type="term" value="F:zinc ion binding"/>
    <property type="evidence" value="ECO:0007669"/>
    <property type="project" value="UniProtKB-KW"/>
</dbReference>
<evidence type="ECO:0000256" key="8">
    <source>
        <dbReference type="ARBA" id="ARBA00023163"/>
    </source>
</evidence>
<evidence type="ECO:0000259" key="11">
    <source>
        <dbReference type="PROSITE" id="PS50157"/>
    </source>
</evidence>
<dbReference type="FunFam" id="3.30.160.60:FF:001228">
    <property type="entry name" value="Zinc finger protein 236"/>
    <property type="match status" value="1"/>
</dbReference>
<organism evidence="12 13">
    <name type="scientific">Leptidea sinapis</name>
    <dbReference type="NCBI Taxonomy" id="189913"/>
    <lineage>
        <taxon>Eukaryota</taxon>
        <taxon>Metazoa</taxon>
        <taxon>Ecdysozoa</taxon>
        <taxon>Arthropoda</taxon>
        <taxon>Hexapoda</taxon>
        <taxon>Insecta</taxon>
        <taxon>Pterygota</taxon>
        <taxon>Neoptera</taxon>
        <taxon>Endopterygota</taxon>
        <taxon>Lepidoptera</taxon>
        <taxon>Glossata</taxon>
        <taxon>Ditrysia</taxon>
        <taxon>Papilionoidea</taxon>
        <taxon>Pieridae</taxon>
        <taxon>Dismorphiinae</taxon>
        <taxon>Leptidea</taxon>
    </lineage>
</organism>
<keyword evidence="9" id="KW-0539">Nucleus</keyword>
<evidence type="ECO:0000313" key="12">
    <source>
        <dbReference type="EMBL" id="VVC93138.1"/>
    </source>
</evidence>
<keyword evidence="2" id="KW-0479">Metal-binding</keyword>
<evidence type="ECO:0000256" key="10">
    <source>
        <dbReference type="PROSITE-ProRule" id="PRU00042"/>
    </source>
</evidence>
<dbReference type="GO" id="GO:0045944">
    <property type="term" value="P:positive regulation of transcription by RNA polymerase II"/>
    <property type="evidence" value="ECO:0007669"/>
    <property type="project" value="UniProtKB-ARBA"/>
</dbReference>
<dbReference type="GO" id="GO:0000978">
    <property type="term" value="F:RNA polymerase II cis-regulatory region sequence-specific DNA binding"/>
    <property type="evidence" value="ECO:0007669"/>
    <property type="project" value="TreeGrafter"/>
</dbReference>
<feature type="domain" description="C2H2-type" evidence="11">
    <location>
        <begin position="69"/>
        <end position="96"/>
    </location>
</feature>
<dbReference type="SMART" id="SM00355">
    <property type="entry name" value="ZnF_C2H2"/>
    <property type="match status" value="6"/>
</dbReference>
<keyword evidence="7" id="KW-0238">DNA-binding</keyword>
<evidence type="ECO:0000256" key="3">
    <source>
        <dbReference type="ARBA" id="ARBA00022737"/>
    </source>
</evidence>
<comment type="subcellular location">
    <subcellularLocation>
        <location evidence="1">Nucleus</location>
    </subcellularLocation>
</comment>
<evidence type="ECO:0000256" key="5">
    <source>
        <dbReference type="ARBA" id="ARBA00022833"/>
    </source>
</evidence>
<dbReference type="PROSITE" id="PS50157">
    <property type="entry name" value="ZINC_FINGER_C2H2_2"/>
    <property type="match status" value="4"/>
</dbReference>
<dbReference type="Gene3D" id="3.30.160.60">
    <property type="entry name" value="Classic Zinc Finger"/>
    <property type="match status" value="4"/>
</dbReference>
<feature type="domain" description="C2H2-type" evidence="11">
    <location>
        <begin position="127"/>
        <end position="155"/>
    </location>
</feature>
<feature type="domain" description="C2H2-type" evidence="11">
    <location>
        <begin position="184"/>
        <end position="211"/>
    </location>
</feature>
<dbReference type="InterPro" id="IPR013087">
    <property type="entry name" value="Znf_C2H2_type"/>
</dbReference>
<name>A0A5E4Q7G5_9NEOP</name>
<evidence type="ECO:0000256" key="2">
    <source>
        <dbReference type="ARBA" id="ARBA00022723"/>
    </source>
</evidence>
<evidence type="ECO:0000256" key="4">
    <source>
        <dbReference type="ARBA" id="ARBA00022771"/>
    </source>
</evidence>
<evidence type="ECO:0000256" key="1">
    <source>
        <dbReference type="ARBA" id="ARBA00004123"/>
    </source>
</evidence>
<keyword evidence="5" id="KW-0862">Zinc</keyword>
<dbReference type="InterPro" id="IPR050329">
    <property type="entry name" value="GLI_C2H2-zinc-finger"/>
</dbReference>
<dbReference type="SUPFAM" id="SSF57667">
    <property type="entry name" value="beta-beta-alpha zinc fingers"/>
    <property type="match status" value="3"/>
</dbReference>